<dbReference type="InterPro" id="IPR001810">
    <property type="entry name" value="F-box_dom"/>
</dbReference>
<dbReference type="Proteomes" id="UP000008068">
    <property type="component" value="Unassembled WGS sequence"/>
</dbReference>
<dbReference type="PROSITE" id="PS50181">
    <property type="entry name" value="FBOX"/>
    <property type="match status" value="1"/>
</dbReference>
<dbReference type="HOGENOM" id="CLU_066306_0_0_1"/>
<evidence type="ECO:0000313" key="2">
    <source>
        <dbReference type="EMBL" id="EGT36945.1"/>
    </source>
</evidence>
<gene>
    <name evidence="2" type="ORF">CAEBREN_16262</name>
</gene>
<dbReference type="InParanoid" id="G0NSV8"/>
<name>G0NSV8_CAEBE</name>
<protein>
    <recommendedName>
        <fullName evidence="1">F-box domain-containing protein</fullName>
    </recommendedName>
</protein>
<dbReference type="Pfam" id="PF07735">
    <property type="entry name" value="FBA_2"/>
    <property type="match status" value="1"/>
</dbReference>
<dbReference type="PANTHER" id="PTHR21503">
    <property type="entry name" value="F-BOX-CONTAINING HYPOTHETICAL PROTEIN C.ELEGANS"/>
    <property type="match status" value="1"/>
</dbReference>
<dbReference type="AlphaFoldDB" id="G0NSV8"/>
<dbReference type="OrthoDB" id="5873707at2759"/>
<keyword evidence="3" id="KW-1185">Reference proteome</keyword>
<sequence length="315" mass="36516">MANSFPMLRLPLIVMEKTIRLMDVSDQYNMAAISKRGQKLVRLFLSRDTFKVVYCFLQTLSIHIRNRKTHGLLKISMENPTPEEYVDMESLERHIECLEKVFQPESTDLVFRTKRPPGLEARLIPVFEKYLVITKLIVYPLIDQPKTEPADELYLYILKKCCKISCLYINLETTADFKVPVSECPNFSCDTLSLDGAHWVTGDHFVNSFKNVKDIDICGRSVNPKEANKFIKSWISGCQIETASWYCFETGTRFRDVFRSIDAIEIREVYFDPTSVTRFEEGKAFVVKQADGKEAIVYESRNQLHLETKFSRVSE</sequence>
<proteinExistence type="predicted"/>
<reference evidence="3" key="1">
    <citation type="submission" date="2011-07" db="EMBL/GenBank/DDBJ databases">
        <authorList>
            <consortium name="Caenorhabditis brenneri Sequencing and Analysis Consortium"/>
            <person name="Wilson R.K."/>
        </authorList>
    </citation>
    <scope>NUCLEOTIDE SEQUENCE [LARGE SCALE GENOMIC DNA]</scope>
    <source>
        <strain evidence="3">PB2801</strain>
    </source>
</reference>
<dbReference type="EMBL" id="GL379940">
    <property type="protein sequence ID" value="EGT36945.1"/>
    <property type="molecule type" value="Genomic_DNA"/>
</dbReference>
<dbReference type="InterPro" id="IPR012885">
    <property type="entry name" value="F-box_Sdz-33"/>
</dbReference>
<accession>G0NSV8</accession>
<feature type="domain" description="F-box" evidence="1">
    <location>
        <begin position="4"/>
        <end position="53"/>
    </location>
</feature>
<dbReference type="PANTHER" id="PTHR21503:SF8">
    <property type="entry name" value="F-BOX ASSOCIATED DOMAIN-CONTAINING PROTEIN-RELATED"/>
    <property type="match status" value="1"/>
</dbReference>
<evidence type="ECO:0000313" key="3">
    <source>
        <dbReference type="Proteomes" id="UP000008068"/>
    </source>
</evidence>
<evidence type="ECO:0000259" key="1">
    <source>
        <dbReference type="PROSITE" id="PS50181"/>
    </source>
</evidence>
<organism evidence="3">
    <name type="scientific">Caenorhabditis brenneri</name>
    <name type="common">Nematode worm</name>
    <dbReference type="NCBI Taxonomy" id="135651"/>
    <lineage>
        <taxon>Eukaryota</taxon>
        <taxon>Metazoa</taxon>
        <taxon>Ecdysozoa</taxon>
        <taxon>Nematoda</taxon>
        <taxon>Chromadorea</taxon>
        <taxon>Rhabditida</taxon>
        <taxon>Rhabditina</taxon>
        <taxon>Rhabditomorpha</taxon>
        <taxon>Rhabditoidea</taxon>
        <taxon>Rhabditidae</taxon>
        <taxon>Peloderinae</taxon>
        <taxon>Caenorhabditis</taxon>
    </lineage>
</organism>